<dbReference type="OrthoDB" id="10042665at2759"/>
<dbReference type="AlphaFoldDB" id="A0A428PXS6"/>
<proteinExistence type="predicted"/>
<gene>
    <name evidence="2" type="ORF">CEP54_008129</name>
</gene>
<keyword evidence="3" id="KW-1185">Reference proteome</keyword>
<dbReference type="EMBL" id="NKCI01000079">
    <property type="protein sequence ID" value="RSL57789.1"/>
    <property type="molecule type" value="Genomic_DNA"/>
</dbReference>
<evidence type="ECO:0000256" key="1">
    <source>
        <dbReference type="SAM" id="MobiDB-lite"/>
    </source>
</evidence>
<sequence>MRMPYQNLTGLPPQPRSVARPLSYAESPLAQAVDGENQDGPGKAKEPVEVGMTADTKDLYRHDNRSPWQEWAPEDIGINSATTATSAKFALIARHEKQFGDTDKPILALHSITVQSPLIKEQLGKVFKGYRGINTNLKKLLFKAPFHEFFYR</sequence>
<organism evidence="2 3">
    <name type="scientific">Fusarium duplospermum</name>
    <dbReference type="NCBI Taxonomy" id="1325734"/>
    <lineage>
        <taxon>Eukaryota</taxon>
        <taxon>Fungi</taxon>
        <taxon>Dikarya</taxon>
        <taxon>Ascomycota</taxon>
        <taxon>Pezizomycotina</taxon>
        <taxon>Sordariomycetes</taxon>
        <taxon>Hypocreomycetidae</taxon>
        <taxon>Hypocreales</taxon>
        <taxon>Nectriaceae</taxon>
        <taxon>Fusarium</taxon>
        <taxon>Fusarium solani species complex</taxon>
    </lineage>
</organism>
<comment type="caution">
    <text evidence="2">The sequence shown here is derived from an EMBL/GenBank/DDBJ whole genome shotgun (WGS) entry which is preliminary data.</text>
</comment>
<feature type="region of interest" description="Disordered" evidence="1">
    <location>
        <begin position="1"/>
        <end position="47"/>
    </location>
</feature>
<accession>A0A428PXS6</accession>
<name>A0A428PXS6_9HYPO</name>
<dbReference type="STRING" id="1325734.A0A428PXS6"/>
<protein>
    <submittedName>
        <fullName evidence="2">Uncharacterized protein</fullName>
    </submittedName>
</protein>
<evidence type="ECO:0000313" key="3">
    <source>
        <dbReference type="Proteomes" id="UP000288168"/>
    </source>
</evidence>
<dbReference type="Proteomes" id="UP000288168">
    <property type="component" value="Unassembled WGS sequence"/>
</dbReference>
<evidence type="ECO:0000313" key="2">
    <source>
        <dbReference type="EMBL" id="RSL57789.1"/>
    </source>
</evidence>
<reference evidence="2 3" key="1">
    <citation type="submission" date="2017-06" db="EMBL/GenBank/DDBJ databases">
        <title>Comparative genomic analysis of Ambrosia Fusariam Clade fungi.</title>
        <authorList>
            <person name="Stajich J.E."/>
            <person name="Carrillo J."/>
            <person name="Kijimoto T."/>
            <person name="Eskalen A."/>
            <person name="O'Donnell K."/>
            <person name="Kasson M."/>
        </authorList>
    </citation>
    <scope>NUCLEOTIDE SEQUENCE [LARGE SCALE GENOMIC DNA]</scope>
    <source>
        <strain evidence="2 3">NRRL62584</strain>
    </source>
</reference>